<dbReference type="RefSeq" id="WP_172176333.1">
    <property type="nucleotide sequence ID" value="NZ_WOEZ01000246.1"/>
</dbReference>
<sequence length="70" mass="7867">MHEQIAYLIMDRSEGLQVTRRFDVGDWHLFARRLGHGQVAARCPHHHARAALKEALTHASVEMPGIDALA</sequence>
<protein>
    <submittedName>
        <fullName evidence="1">Uncharacterized protein</fullName>
    </submittedName>
</protein>
<organism evidence="1 2">
    <name type="scientific">Paraburkholderia elongata</name>
    <dbReference type="NCBI Taxonomy" id="2675747"/>
    <lineage>
        <taxon>Bacteria</taxon>
        <taxon>Pseudomonadati</taxon>
        <taxon>Pseudomonadota</taxon>
        <taxon>Betaproteobacteria</taxon>
        <taxon>Burkholderiales</taxon>
        <taxon>Burkholderiaceae</taxon>
        <taxon>Paraburkholderia</taxon>
    </lineage>
</organism>
<evidence type="ECO:0000313" key="1">
    <source>
        <dbReference type="EMBL" id="NPT61043.1"/>
    </source>
</evidence>
<dbReference type="Proteomes" id="UP000655523">
    <property type="component" value="Unassembled WGS sequence"/>
</dbReference>
<gene>
    <name evidence="1" type="ORF">GNZ13_42510</name>
</gene>
<keyword evidence="2" id="KW-1185">Reference proteome</keyword>
<reference evidence="1 2" key="1">
    <citation type="submission" date="2019-11" db="EMBL/GenBank/DDBJ databases">
        <title>Metabolism of dissolved organic matter in forest soils.</title>
        <authorList>
            <person name="Cyle K.T."/>
            <person name="Wilhelm R.C."/>
            <person name="Martinez C.E."/>
        </authorList>
    </citation>
    <scope>NUCLEOTIDE SEQUENCE [LARGE SCALE GENOMIC DNA]</scope>
    <source>
        <strain evidence="1 2">5N</strain>
    </source>
</reference>
<name>A0A972NYY6_9BURK</name>
<proteinExistence type="predicted"/>
<dbReference type="AlphaFoldDB" id="A0A972NYY6"/>
<dbReference type="EMBL" id="WOEZ01000246">
    <property type="protein sequence ID" value="NPT61043.1"/>
    <property type="molecule type" value="Genomic_DNA"/>
</dbReference>
<evidence type="ECO:0000313" key="2">
    <source>
        <dbReference type="Proteomes" id="UP000655523"/>
    </source>
</evidence>
<comment type="caution">
    <text evidence="1">The sequence shown here is derived from an EMBL/GenBank/DDBJ whole genome shotgun (WGS) entry which is preliminary data.</text>
</comment>
<accession>A0A972NYY6</accession>